<evidence type="ECO:0000313" key="1">
    <source>
        <dbReference type="EMBL" id="TWT99163.1"/>
    </source>
</evidence>
<dbReference type="AlphaFoldDB" id="A0A5C6ALV8"/>
<comment type="caution">
    <text evidence="1">The sequence shown here is derived from an EMBL/GenBank/DDBJ whole genome shotgun (WGS) entry which is preliminary data.</text>
</comment>
<gene>
    <name evidence="1" type="ORF">Pla108_00970</name>
</gene>
<keyword evidence="2" id="KW-1185">Reference proteome</keyword>
<proteinExistence type="predicted"/>
<name>A0A5C6ALV8_9BACT</name>
<dbReference type="EMBL" id="SJPR01000001">
    <property type="protein sequence ID" value="TWT99163.1"/>
    <property type="molecule type" value="Genomic_DNA"/>
</dbReference>
<evidence type="ECO:0000313" key="2">
    <source>
        <dbReference type="Proteomes" id="UP000317421"/>
    </source>
</evidence>
<sequence>MALSTEPIELRLPRRVDRAAVTSDALDEAFAAVTSDGLRRDTGHVSGPESEGLTPDLAALLRNQLTALDAQRRHLAQLLSDLA</sequence>
<dbReference type="RefSeq" id="WP_146441415.1">
    <property type="nucleotide sequence ID" value="NZ_SJPR01000001.1"/>
</dbReference>
<organism evidence="1 2">
    <name type="scientific">Botrimarina colliarenosi</name>
    <dbReference type="NCBI Taxonomy" id="2528001"/>
    <lineage>
        <taxon>Bacteria</taxon>
        <taxon>Pseudomonadati</taxon>
        <taxon>Planctomycetota</taxon>
        <taxon>Planctomycetia</taxon>
        <taxon>Pirellulales</taxon>
        <taxon>Lacipirellulaceae</taxon>
        <taxon>Botrimarina</taxon>
    </lineage>
</organism>
<reference evidence="1 2" key="1">
    <citation type="submission" date="2019-02" db="EMBL/GenBank/DDBJ databases">
        <title>Deep-cultivation of Planctomycetes and their phenomic and genomic characterization uncovers novel biology.</title>
        <authorList>
            <person name="Wiegand S."/>
            <person name="Jogler M."/>
            <person name="Boedeker C."/>
            <person name="Pinto D."/>
            <person name="Vollmers J."/>
            <person name="Rivas-Marin E."/>
            <person name="Kohn T."/>
            <person name="Peeters S.H."/>
            <person name="Heuer A."/>
            <person name="Rast P."/>
            <person name="Oberbeckmann S."/>
            <person name="Bunk B."/>
            <person name="Jeske O."/>
            <person name="Meyerdierks A."/>
            <person name="Storesund J.E."/>
            <person name="Kallscheuer N."/>
            <person name="Luecker S."/>
            <person name="Lage O.M."/>
            <person name="Pohl T."/>
            <person name="Merkel B.J."/>
            <person name="Hornburger P."/>
            <person name="Mueller R.-W."/>
            <person name="Bruemmer F."/>
            <person name="Labrenz M."/>
            <person name="Spormann A.M."/>
            <person name="Op Den Camp H."/>
            <person name="Overmann J."/>
            <person name="Amann R."/>
            <person name="Jetten M.S.M."/>
            <person name="Mascher T."/>
            <person name="Medema M.H."/>
            <person name="Devos D.P."/>
            <person name="Kaster A.-K."/>
            <person name="Ovreas L."/>
            <person name="Rohde M."/>
            <person name="Galperin M.Y."/>
            <person name="Jogler C."/>
        </authorList>
    </citation>
    <scope>NUCLEOTIDE SEQUENCE [LARGE SCALE GENOMIC DNA]</scope>
    <source>
        <strain evidence="1 2">Pla108</strain>
    </source>
</reference>
<dbReference type="Proteomes" id="UP000317421">
    <property type="component" value="Unassembled WGS sequence"/>
</dbReference>
<accession>A0A5C6ALV8</accession>
<protein>
    <submittedName>
        <fullName evidence="1">Uncharacterized protein</fullName>
    </submittedName>
</protein>